<name>A0ABN7TM15_9BACL</name>
<accession>A0ABN7TM15</accession>
<evidence type="ECO:0000256" key="1">
    <source>
        <dbReference type="ARBA" id="ARBA00022801"/>
    </source>
</evidence>
<protein>
    <submittedName>
        <fullName evidence="4">2-hydroxy-6-oxo-2,4-heptadienoate hydrolase</fullName>
        <ecNumber evidence="4">3.7.1.25</ecNumber>
    </submittedName>
</protein>
<comment type="caution">
    <text evidence="4">The sequence shown here is derived from an EMBL/GenBank/DDBJ whole genome shotgun (WGS) entry which is preliminary data.</text>
</comment>
<evidence type="ECO:0000313" key="4">
    <source>
        <dbReference type="EMBL" id="CAG7638867.1"/>
    </source>
</evidence>
<dbReference type="EMBL" id="CAJVCE010000006">
    <property type="protein sequence ID" value="CAG7638867.1"/>
    <property type="molecule type" value="Genomic_DNA"/>
</dbReference>
<evidence type="ECO:0000313" key="5">
    <source>
        <dbReference type="Proteomes" id="UP000730618"/>
    </source>
</evidence>
<dbReference type="Pfam" id="PF08386">
    <property type="entry name" value="Abhydrolase_4"/>
    <property type="match status" value="1"/>
</dbReference>
<dbReference type="GO" id="GO:0018765">
    <property type="term" value="F:2-hydroxy-6-oxohepta-2,4-dienoate hydrolase activity"/>
    <property type="evidence" value="ECO:0007669"/>
    <property type="project" value="UniProtKB-EC"/>
</dbReference>
<evidence type="ECO:0000259" key="2">
    <source>
        <dbReference type="Pfam" id="PF00561"/>
    </source>
</evidence>
<reference evidence="4 5" key="1">
    <citation type="submission" date="2021-06" db="EMBL/GenBank/DDBJ databases">
        <authorList>
            <person name="Criscuolo A."/>
        </authorList>
    </citation>
    <scope>NUCLEOTIDE SEQUENCE [LARGE SCALE GENOMIC DNA]</scope>
    <source>
        <strain evidence="5">CIP 111802</strain>
    </source>
</reference>
<dbReference type="EC" id="3.7.1.25" evidence="4"/>
<evidence type="ECO:0000259" key="3">
    <source>
        <dbReference type="Pfam" id="PF08386"/>
    </source>
</evidence>
<feature type="domain" description="AB hydrolase-1" evidence="2">
    <location>
        <begin position="21"/>
        <end position="166"/>
    </location>
</feature>
<sequence>MPYVQCNNLEMYYEQMGVGDPVLFLHSGFSRGILAFASQILDFQSKYTCYFPDFRGHGRTRSHSLEWSTPQHSEDIIAFLDQLNIPKVHLIGYGMGGGVALYCAVNHPQRIASLTSIGQSGFIASMGSEEFEPEWLLQNDRNAFINLMKERHMEAHRGNWQQFLRQKVSDWRTYPQLSDEQLSDISCPALFIAGQHDPYAPEEALKRVTTLIRDSRYVIVPGCGHRSHMNRENPVFVNDTILQFLELLKNEVRAI</sequence>
<dbReference type="InterPro" id="IPR000073">
    <property type="entry name" value="AB_hydrolase_1"/>
</dbReference>
<dbReference type="RefSeq" id="WP_218098823.1">
    <property type="nucleotide sequence ID" value="NZ_CAJVCE010000006.1"/>
</dbReference>
<gene>
    <name evidence="4" type="primary">todF</name>
    <name evidence="4" type="ORF">PAECIP111802_02484</name>
</gene>
<keyword evidence="1 4" id="KW-0378">Hydrolase</keyword>
<dbReference type="PANTHER" id="PTHR43798:SF31">
    <property type="entry name" value="AB HYDROLASE SUPERFAMILY PROTEIN YCLE"/>
    <property type="match status" value="1"/>
</dbReference>
<dbReference type="Proteomes" id="UP000730618">
    <property type="component" value="Unassembled WGS sequence"/>
</dbReference>
<dbReference type="PANTHER" id="PTHR43798">
    <property type="entry name" value="MONOACYLGLYCEROL LIPASE"/>
    <property type="match status" value="1"/>
</dbReference>
<proteinExistence type="predicted"/>
<keyword evidence="5" id="KW-1185">Reference proteome</keyword>
<dbReference type="InterPro" id="IPR050266">
    <property type="entry name" value="AB_hydrolase_sf"/>
</dbReference>
<dbReference type="InterPro" id="IPR013595">
    <property type="entry name" value="Pept_S33_TAP-like_C"/>
</dbReference>
<feature type="domain" description="Peptidase S33 tripeptidyl aminopeptidase-like C-terminal" evidence="3">
    <location>
        <begin position="169"/>
        <end position="246"/>
    </location>
</feature>
<organism evidence="4 5">
    <name type="scientific">Paenibacillus allorhizosphaerae</name>
    <dbReference type="NCBI Taxonomy" id="2849866"/>
    <lineage>
        <taxon>Bacteria</taxon>
        <taxon>Bacillati</taxon>
        <taxon>Bacillota</taxon>
        <taxon>Bacilli</taxon>
        <taxon>Bacillales</taxon>
        <taxon>Paenibacillaceae</taxon>
        <taxon>Paenibacillus</taxon>
    </lineage>
</organism>
<dbReference type="Pfam" id="PF00561">
    <property type="entry name" value="Abhydrolase_1"/>
    <property type="match status" value="1"/>
</dbReference>